<evidence type="ECO:0000259" key="8">
    <source>
        <dbReference type="Pfam" id="PF12704"/>
    </source>
</evidence>
<keyword evidence="3 6" id="KW-0812">Transmembrane</keyword>
<dbReference type="InterPro" id="IPR003838">
    <property type="entry name" value="ABC3_permease_C"/>
</dbReference>
<keyword evidence="5 6" id="KW-0472">Membrane</keyword>
<keyword evidence="4 6" id="KW-1133">Transmembrane helix</keyword>
<feature type="transmembrane region" description="Helical" evidence="6">
    <location>
        <begin position="663"/>
        <end position="685"/>
    </location>
</feature>
<evidence type="ECO:0000313" key="9">
    <source>
        <dbReference type="EMBL" id="RZF58093.1"/>
    </source>
</evidence>
<comment type="caution">
    <text evidence="9">The sequence shown here is derived from an EMBL/GenBank/DDBJ whole genome shotgun (WGS) entry which is preliminary data.</text>
</comment>
<feature type="domain" description="ABC3 transporter permease C-terminal" evidence="7">
    <location>
        <begin position="279"/>
        <end position="394"/>
    </location>
</feature>
<feature type="transmembrane region" description="Helical" evidence="6">
    <location>
        <begin position="275"/>
        <end position="294"/>
    </location>
</feature>
<dbReference type="Proteomes" id="UP000292855">
    <property type="component" value="Unassembled WGS sequence"/>
</dbReference>
<evidence type="ECO:0000256" key="5">
    <source>
        <dbReference type="ARBA" id="ARBA00023136"/>
    </source>
</evidence>
<reference evidence="9 10" key="1">
    <citation type="submission" date="2019-02" db="EMBL/GenBank/DDBJ databases">
        <authorList>
            <person name="Li Y."/>
        </authorList>
    </citation>
    <scope>NUCLEOTIDE SEQUENCE [LARGE SCALE GENOMIC DNA]</scope>
    <source>
        <strain evidence="9 10">30C10-4-7</strain>
    </source>
</reference>
<evidence type="ECO:0000256" key="6">
    <source>
        <dbReference type="SAM" id="Phobius"/>
    </source>
</evidence>
<keyword evidence="10" id="KW-1185">Reference proteome</keyword>
<evidence type="ECO:0000259" key="7">
    <source>
        <dbReference type="Pfam" id="PF02687"/>
    </source>
</evidence>
<dbReference type="InterPro" id="IPR025857">
    <property type="entry name" value="MacB_PCD"/>
</dbReference>
<dbReference type="InterPro" id="IPR050250">
    <property type="entry name" value="Macrolide_Exporter_MacB"/>
</dbReference>
<dbReference type="EMBL" id="SGIT01000005">
    <property type="protein sequence ID" value="RZF58093.1"/>
    <property type="molecule type" value="Genomic_DNA"/>
</dbReference>
<evidence type="ECO:0000256" key="2">
    <source>
        <dbReference type="ARBA" id="ARBA00022475"/>
    </source>
</evidence>
<feature type="transmembrane region" description="Helical" evidence="6">
    <location>
        <begin position="744"/>
        <end position="765"/>
    </location>
</feature>
<feature type="transmembrane region" description="Helical" evidence="6">
    <location>
        <begin position="713"/>
        <end position="732"/>
    </location>
</feature>
<feature type="transmembrane region" description="Helical" evidence="6">
    <location>
        <begin position="323"/>
        <end position="346"/>
    </location>
</feature>
<dbReference type="RefSeq" id="WP_130143197.1">
    <property type="nucleotide sequence ID" value="NZ_SGIT01000005.1"/>
</dbReference>
<name>A0A4Q6XFA4_9SPHI</name>
<comment type="subcellular location">
    <subcellularLocation>
        <location evidence="1">Cell membrane</location>
        <topology evidence="1">Multi-pass membrane protein</topology>
    </subcellularLocation>
</comment>
<proteinExistence type="predicted"/>
<evidence type="ECO:0000256" key="3">
    <source>
        <dbReference type="ARBA" id="ARBA00022692"/>
    </source>
</evidence>
<feature type="transmembrane region" description="Helical" evidence="6">
    <location>
        <begin position="21"/>
        <end position="41"/>
    </location>
</feature>
<dbReference type="PANTHER" id="PTHR30572">
    <property type="entry name" value="MEMBRANE COMPONENT OF TRANSPORTER-RELATED"/>
    <property type="match status" value="1"/>
</dbReference>
<feature type="domain" description="MacB-like periplasmic core" evidence="8">
    <location>
        <begin position="20"/>
        <end position="232"/>
    </location>
</feature>
<dbReference type="AlphaFoldDB" id="A0A4Q6XFA4"/>
<evidence type="ECO:0000256" key="1">
    <source>
        <dbReference type="ARBA" id="ARBA00004651"/>
    </source>
</evidence>
<protein>
    <submittedName>
        <fullName evidence="9">FtsX-like permease family protein</fullName>
    </submittedName>
</protein>
<feature type="transmembrane region" description="Helical" evidence="6">
    <location>
        <begin position="413"/>
        <end position="433"/>
    </location>
</feature>
<dbReference type="PANTHER" id="PTHR30572:SF18">
    <property type="entry name" value="ABC-TYPE MACROLIDE FAMILY EXPORT SYSTEM PERMEASE COMPONENT 2"/>
    <property type="match status" value="1"/>
</dbReference>
<dbReference type="OrthoDB" id="1451596at2"/>
<organism evidence="9 10">
    <name type="scientific">Sphingobacterium corticibacterium</name>
    <dbReference type="NCBI Taxonomy" id="2484746"/>
    <lineage>
        <taxon>Bacteria</taxon>
        <taxon>Pseudomonadati</taxon>
        <taxon>Bacteroidota</taxon>
        <taxon>Sphingobacteriia</taxon>
        <taxon>Sphingobacteriales</taxon>
        <taxon>Sphingobacteriaceae</taxon>
        <taxon>Sphingobacterium</taxon>
    </lineage>
</organism>
<keyword evidence="2" id="KW-1003">Cell membrane</keyword>
<evidence type="ECO:0000313" key="10">
    <source>
        <dbReference type="Proteomes" id="UP000292855"/>
    </source>
</evidence>
<dbReference type="GO" id="GO:0022857">
    <property type="term" value="F:transmembrane transporter activity"/>
    <property type="evidence" value="ECO:0007669"/>
    <property type="project" value="TreeGrafter"/>
</dbReference>
<dbReference type="Pfam" id="PF12704">
    <property type="entry name" value="MacB_PCD"/>
    <property type="match status" value="2"/>
</dbReference>
<feature type="domain" description="MacB-like periplasmic core" evidence="8">
    <location>
        <begin position="422"/>
        <end position="620"/>
    </location>
</feature>
<evidence type="ECO:0000256" key="4">
    <source>
        <dbReference type="ARBA" id="ARBA00022989"/>
    </source>
</evidence>
<feature type="transmembrane region" description="Helical" evidence="6">
    <location>
        <begin position="366"/>
        <end position="392"/>
    </location>
</feature>
<feature type="domain" description="ABC3 transporter permease C-terminal" evidence="7">
    <location>
        <begin position="663"/>
        <end position="777"/>
    </location>
</feature>
<dbReference type="Pfam" id="PF02687">
    <property type="entry name" value="FtsX"/>
    <property type="match status" value="2"/>
</dbReference>
<accession>A0A4Q6XFA4</accession>
<dbReference type="GO" id="GO:0005886">
    <property type="term" value="C:plasma membrane"/>
    <property type="evidence" value="ECO:0007669"/>
    <property type="project" value="UniProtKB-SubCell"/>
</dbReference>
<gene>
    <name evidence="9" type="ORF">EWE74_18735</name>
</gene>
<sequence length="784" mass="87842">MIKNYIKTAWRGLLKNKGYSAINIIGLAIGMASVLLIALWVQNQFRYDNFYSDKNDIYKVWNRYKDEEVRIQDITSGAVANALRETYPEVEYAARMYWSSNSLLTYGEKSLKTQGNEVDPDFLQIFDFPIVSGNTKQALTGHKNIVLTAQLAKNLFGDEDPLEKTVILDNEEPYKVTAVLQNLPSYTDFDFSYLIPLEDKTYGTDWNTNTYYTFIRLRSGTDITSFNQKIEPVVRNNASDLKFNSVFLYPMSNMHLYSRFENGIPVGGKIEQVRLIAGIGLLILCIACINFINLSTARSQKRAKEVGVRKVVGARKSNLIGQFLTESVLLSLIAGIIAIGLAFIALPLFNQILDKPLSFDMANPLIWMAILVFVLCTGLLAGIYPAFVLSTFQPVKTLKGILKKSRYNLSLREVLVIFQFSIAVVLIIATLIVRLQINYASERNAGYNASQLIEIPVEGDMNKNYEAIKAELLNSGTVKGVTRTGWSITKNASVSNGNFSWEGATPEQTQNTSFALGRAESDFVKTVGLTLVDGRDLDYARLPADSASVLLNEAAIKTMGLENPVGKYFKRGDDTYTIVGVFKDYINDSPYEDIAPMAIFPSKNWMLNMVVRTNEHHAMQQNLQTMETIIKKFNPAYPFNYSFVDEEYAKKFHDQQQTASLSFIFSMLAIAISCLGLFGLASYIAETRIKEIGIRKVLGASVCEISSMLSKDFIKLVFLAIVLASPVAWWAMHNWLEDFSYRIAISWWVFIWAGAAAIAIALFTVSTQAIKAARANPVDSLRDE</sequence>